<evidence type="ECO:0000256" key="1">
    <source>
        <dbReference type="SAM" id="MobiDB-lite"/>
    </source>
</evidence>
<dbReference type="AlphaFoldDB" id="A0A2T3A0S7"/>
<dbReference type="InterPro" id="IPR014710">
    <property type="entry name" value="RmlC-like_jellyroll"/>
</dbReference>
<dbReference type="Proteomes" id="UP000241462">
    <property type="component" value="Unassembled WGS sequence"/>
</dbReference>
<organism evidence="2 3">
    <name type="scientific">Coniella lustricola</name>
    <dbReference type="NCBI Taxonomy" id="2025994"/>
    <lineage>
        <taxon>Eukaryota</taxon>
        <taxon>Fungi</taxon>
        <taxon>Dikarya</taxon>
        <taxon>Ascomycota</taxon>
        <taxon>Pezizomycotina</taxon>
        <taxon>Sordariomycetes</taxon>
        <taxon>Sordariomycetidae</taxon>
        <taxon>Diaporthales</taxon>
        <taxon>Schizoparmaceae</taxon>
        <taxon>Coniella</taxon>
    </lineage>
</organism>
<feature type="compositionally biased region" description="Polar residues" evidence="1">
    <location>
        <begin position="1"/>
        <end position="18"/>
    </location>
</feature>
<dbReference type="OrthoDB" id="5840532at2759"/>
<dbReference type="SUPFAM" id="SSF51182">
    <property type="entry name" value="RmlC-like cupins"/>
    <property type="match status" value="1"/>
</dbReference>
<protein>
    <recommendedName>
        <fullName evidence="4">Cupin 2 conserved barrel domain-containing protein</fullName>
    </recommendedName>
</protein>
<dbReference type="EMBL" id="KZ678522">
    <property type="protein sequence ID" value="PSR80681.1"/>
    <property type="molecule type" value="Genomic_DNA"/>
</dbReference>
<evidence type="ECO:0000313" key="3">
    <source>
        <dbReference type="Proteomes" id="UP000241462"/>
    </source>
</evidence>
<proteinExistence type="predicted"/>
<name>A0A2T3A0S7_9PEZI</name>
<keyword evidence="3" id="KW-1185">Reference proteome</keyword>
<dbReference type="CDD" id="cd02231">
    <property type="entry name" value="cupin_BLL6423-like"/>
    <property type="match status" value="1"/>
</dbReference>
<accession>A0A2T3A0S7</accession>
<dbReference type="InterPro" id="IPR011051">
    <property type="entry name" value="RmlC_Cupin_sf"/>
</dbReference>
<sequence length="201" mass="21581">MSSYNLSPPSRITASNLPLPSHHANDEHAEPGVEVRVDSLDCSPIPGFDGVLRRARVSTNKQIPTSNDGHGEIPLDDVPGVGIVLPGGLNMYYIDVAPNSEGTMHRTTSTDYLVVISGTLSLLTPEPKPFQVKDGKATYGEPVATECKPGDIVVQRGIIHALSNRTNEWVRLLAVVLSSEANKASIESADNHKELADAWLP</sequence>
<dbReference type="InterPro" id="IPR047142">
    <property type="entry name" value="OryJ/VirC-like"/>
</dbReference>
<dbReference type="STRING" id="2025994.A0A2T3A0S7"/>
<dbReference type="PANTHER" id="PTHR36156">
    <property type="entry name" value="SLR2101 PROTEIN"/>
    <property type="match status" value="1"/>
</dbReference>
<evidence type="ECO:0000313" key="2">
    <source>
        <dbReference type="EMBL" id="PSR80681.1"/>
    </source>
</evidence>
<reference evidence="2 3" key="1">
    <citation type="journal article" date="2018" name="Mycol. Prog.">
        <title>Coniella lustricola, a new species from submerged detritus.</title>
        <authorList>
            <person name="Raudabaugh D.B."/>
            <person name="Iturriaga T."/>
            <person name="Carver A."/>
            <person name="Mondo S."/>
            <person name="Pangilinan J."/>
            <person name="Lipzen A."/>
            <person name="He G."/>
            <person name="Amirebrahimi M."/>
            <person name="Grigoriev I.V."/>
            <person name="Miller A.N."/>
        </authorList>
    </citation>
    <scope>NUCLEOTIDE SEQUENCE [LARGE SCALE GENOMIC DNA]</scope>
    <source>
        <strain evidence="2 3">B22-T-1</strain>
    </source>
</reference>
<dbReference type="InParanoid" id="A0A2T3A0S7"/>
<dbReference type="PANTHER" id="PTHR36156:SF2">
    <property type="entry name" value="CUPIN TYPE-2 DOMAIN-CONTAINING PROTEIN"/>
    <property type="match status" value="1"/>
</dbReference>
<feature type="region of interest" description="Disordered" evidence="1">
    <location>
        <begin position="1"/>
        <end position="27"/>
    </location>
</feature>
<dbReference type="Gene3D" id="2.60.120.10">
    <property type="entry name" value="Jelly Rolls"/>
    <property type="match status" value="1"/>
</dbReference>
<gene>
    <name evidence="2" type="ORF">BD289DRAFT_373628</name>
</gene>
<evidence type="ECO:0008006" key="4">
    <source>
        <dbReference type="Google" id="ProtNLM"/>
    </source>
</evidence>